<sequence>MKKEEGLPECIHVDDSSVPEGYHMVEVQGKCGIIEMYFPKAPITEEEREYLYRRWAESALRSYKKMTTI</sequence>
<dbReference type="AlphaFoldDB" id="A0A1B2DPU4"/>
<name>A0A1B2DPU4_9BACL</name>
<accession>A0A1B2DPU4</accession>
<dbReference type="RefSeq" id="WP_099520709.1">
    <property type="nucleotide sequence ID" value="NZ_CP016808.1"/>
</dbReference>
<protein>
    <submittedName>
        <fullName evidence="1">Uncharacterized protein</fullName>
    </submittedName>
</protein>
<organism evidence="1">
    <name type="scientific">Paenibacillus sp. BIHB 4019</name>
    <dbReference type="NCBI Taxonomy" id="1870819"/>
    <lineage>
        <taxon>Bacteria</taxon>
        <taxon>Bacillati</taxon>
        <taxon>Bacillota</taxon>
        <taxon>Bacilli</taxon>
        <taxon>Bacillales</taxon>
        <taxon>Paenibacillaceae</taxon>
        <taxon>Paenibacillus</taxon>
    </lineage>
</organism>
<gene>
    <name evidence="1" type="ORF">BBD42_26935</name>
</gene>
<dbReference type="EMBL" id="CP016808">
    <property type="protein sequence ID" value="ANY69719.1"/>
    <property type="molecule type" value="Genomic_DNA"/>
</dbReference>
<evidence type="ECO:0000313" key="1">
    <source>
        <dbReference type="EMBL" id="ANY69719.1"/>
    </source>
</evidence>
<proteinExistence type="predicted"/>
<reference evidence="1" key="1">
    <citation type="submission" date="2016-08" db="EMBL/GenBank/DDBJ databases">
        <title>Complete Genome Seqeunce of Paenibacillus sp. BIHB 4019 from tea rhizoplane.</title>
        <authorList>
            <person name="Thakur R."/>
            <person name="Swarnkar M.K."/>
            <person name="Gulati A."/>
        </authorList>
    </citation>
    <scope>NUCLEOTIDE SEQUENCE [LARGE SCALE GENOMIC DNA]</scope>
    <source>
        <strain evidence="1">BIHB4019</strain>
    </source>
</reference>